<reference evidence="1" key="1">
    <citation type="journal article" date="2020" name="Cell">
        <title>Large-Scale Comparative Analyses of Tick Genomes Elucidate Their Genetic Diversity and Vector Capacities.</title>
        <authorList>
            <consortium name="Tick Genome and Microbiome Consortium (TIGMIC)"/>
            <person name="Jia N."/>
            <person name="Wang J."/>
            <person name="Shi W."/>
            <person name="Du L."/>
            <person name="Sun Y."/>
            <person name="Zhan W."/>
            <person name="Jiang J.F."/>
            <person name="Wang Q."/>
            <person name="Zhang B."/>
            <person name="Ji P."/>
            <person name="Bell-Sakyi L."/>
            <person name="Cui X.M."/>
            <person name="Yuan T.T."/>
            <person name="Jiang B.G."/>
            <person name="Yang W.F."/>
            <person name="Lam T.T."/>
            <person name="Chang Q.C."/>
            <person name="Ding S.J."/>
            <person name="Wang X.J."/>
            <person name="Zhu J.G."/>
            <person name="Ruan X.D."/>
            <person name="Zhao L."/>
            <person name="Wei J.T."/>
            <person name="Ye R.Z."/>
            <person name="Que T.C."/>
            <person name="Du C.H."/>
            <person name="Zhou Y.H."/>
            <person name="Cheng J.X."/>
            <person name="Dai P.F."/>
            <person name="Guo W.B."/>
            <person name="Han X.H."/>
            <person name="Huang E.J."/>
            <person name="Li L.F."/>
            <person name="Wei W."/>
            <person name="Gao Y.C."/>
            <person name="Liu J.Z."/>
            <person name="Shao H.Z."/>
            <person name="Wang X."/>
            <person name="Wang C.C."/>
            <person name="Yang T.C."/>
            <person name="Huo Q.B."/>
            <person name="Li W."/>
            <person name="Chen H.Y."/>
            <person name="Chen S.E."/>
            <person name="Zhou L.G."/>
            <person name="Ni X.B."/>
            <person name="Tian J.H."/>
            <person name="Sheng Y."/>
            <person name="Liu T."/>
            <person name="Pan Y.S."/>
            <person name="Xia L.Y."/>
            <person name="Li J."/>
            <person name="Zhao F."/>
            <person name="Cao W.C."/>
        </authorList>
    </citation>
    <scope>NUCLEOTIDE SEQUENCE</scope>
    <source>
        <strain evidence="1">Rmic-2018</strain>
    </source>
</reference>
<sequence length="143" mass="16907">MSSYHWPRDFRSGVDQNAWFGPPSDAAWNIRHVVQRSDNTCGGGWICEHRWRQIYNLVELHNVAGFSSVTNCNIINASKSKNNRDSKGYTNKDDDEWNHLRKNTRGLWKAVYKRVNQTDDIFKISRSKQRKHRIQDIFLRDVE</sequence>
<dbReference type="EMBL" id="JABSTU010004723">
    <property type="protein sequence ID" value="KAH7957935.1"/>
    <property type="molecule type" value="Genomic_DNA"/>
</dbReference>
<organism evidence="1 2">
    <name type="scientific">Rhipicephalus microplus</name>
    <name type="common">Cattle tick</name>
    <name type="synonym">Boophilus microplus</name>
    <dbReference type="NCBI Taxonomy" id="6941"/>
    <lineage>
        <taxon>Eukaryota</taxon>
        <taxon>Metazoa</taxon>
        <taxon>Ecdysozoa</taxon>
        <taxon>Arthropoda</taxon>
        <taxon>Chelicerata</taxon>
        <taxon>Arachnida</taxon>
        <taxon>Acari</taxon>
        <taxon>Parasitiformes</taxon>
        <taxon>Ixodida</taxon>
        <taxon>Ixodoidea</taxon>
        <taxon>Ixodidae</taxon>
        <taxon>Rhipicephalinae</taxon>
        <taxon>Rhipicephalus</taxon>
        <taxon>Boophilus</taxon>
    </lineage>
</organism>
<protein>
    <submittedName>
        <fullName evidence="1">Uncharacterized protein</fullName>
    </submittedName>
</protein>
<dbReference type="AlphaFoldDB" id="A0A9J6CXZ6"/>
<gene>
    <name evidence="1" type="ORF">HPB51_028080</name>
</gene>
<dbReference type="Proteomes" id="UP000821866">
    <property type="component" value="Unassembled WGS sequence"/>
</dbReference>
<evidence type="ECO:0000313" key="2">
    <source>
        <dbReference type="Proteomes" id="UP000821866"/>
    </source>
</evidence>
<name>A0A9J6CXZ6_RHIMP</name>
<evidence type="ECO:0000313" key="1">
    <source>
        <dbReference type="EMBL" id="KAH7957935.1"/>
    </source>
</evidence>
<comment type="caution">
    <text evidence="1">The sequence shown here is derived from an EMBL/GenBank/DDBJ whole genome shotgun (WGS) entry which is preliminary data.</text>
</comment>
<dbReference type="Gene3D" id="3.20.20.80">
    <property type="entry name" value="Glycosidases"/>
    <property type="match status" value="1"/>
</dbReference>
<accession>A0A9J6CXZ6</accession>
<dbReference type="VEuPathDB" id="VectorBase:LOC119185812"/>
<proteinExistence type="predicted"/>
<keyword evidence="2" id="KW-1185">Reference proteome</keyword>
<reference evidence="1" key="2">
    <citation type="submission" date="2021-09" db="EMBL/GenBank/DDBJ databases">
        <authorList>
            <person name="Jia N."/>
            <person name="Wang J."/>
            <person name="Shi W."/>
            <person name="Du L."/>
            <person name="Sun Y."/>
            <person name="Zhan W."/>
            <person name="Jiang J."/>
            <person name="Wang Q."/>
            <person name="Zhang B."/>
            <person name="Ji P."/>
            <person name="Sakyi L.B."/>
            <person name="Cui X."/>
            <person name="Yuan T."/>
            <person name="Jiang B."/>
            <person name="Yang W."/>
            <person name="Lam T.T.-Y."/>
            <person name="Chang Q."/>
            <person name="Ding S."/>
            <person name="Wang X."/>
            <person name="Zhu J."/>
            <person name="Ruan X."/>
            <person name="Zhao L."/>
            <person name="Wei J."/>
            <person name="Que T."/>
            <person name="Du C."/>
            <person name="Cheng J."/>
            <person name="Dai P."/>
            <person name="Han X."/>
            <person name="Huang E."/>
            <person name="Gao Y."/>
            <person name="Liu J."/>
            <person name="Shao H."/>
            <person name="Ye R."/>
            <person name="Li L."/>
            <person name="Wei W."/>
            <person name="Wang X."/>
            <person name="Wang C."/>
            <person name="Huo Q."/>
            <person name="Li W."/>
            <person name="Guo W."/>
            <person name="Chen H."/>
            <person name="Chen S."/>
            <person name="Zhou L."/>
            <person name="Zhou L."/>
            <person name="Ni X."/>
            <person name="Tian J."/>
            <person name="Zhou Y."/>
            <person name="Sheng Y."/>
            <person name="Liu T."/>
            <person name="Pan Y."/>
            <person name="Xia L."/>
            <person name="Li J."/>
            <person name="Zhao F."/>
            <person name="Cao W."/>
        </authorList>
    </citation>
    <scope>NUCLEOTIDE SEQUENCE</scope>
    <source>
        <strain evidence="1">Rmic-2018</strain>
        <tissue evidence="1">Larvae</tissue>
    </source>
</reference>